<gene>
    <name evidence="1" type="ORF">KXV57_005557</name>
</gene>
<organism evidence="1 2">
    <name type="scientific">Aspergillus fumigatus</name>
    <name type="common">Neosartorya fumigata</name>
    <dbReference type="NCBI Taxonomy" id="746128"/>
    <lineage>
        <taxon>Eukaryota</taxon>
        <taxon>Fungi</taxon>
        <taxon>Dikarya</taxon>
        <taxon>Ascomycota</taxon>
        <taxon>Pezizomycotina</taxon>
        <taxon>Eurotiomycetes</taxon>
        <taxon>Eurotiomycetidae</taxon>
        <taxon>Eurotiales</taxon>
        <taxon>Aspergillaceae</taxon>
        <taxon>Aspergillus</taxon>
        <taxon>Aspergillus subgen. Fumigati</taxon>
    </lineage>
</organism>
<dbReference type="AlphaFoldDB" id="A0A9P8NHJ4"/>
<sequence length="496" mass="55322">MHVVATARSHFSESVPSLIFHVGDIIRKSKLWSDLDLAVLLRSSEHFTGSDNSTTIKLSFGLRKKAGGPSTNRIRRVPISAQHDGDAAPPANIRTAYLSTINVFLEVYDSNQARQEYFRFAPYPPISTSPETFIANSKRWSPRKSLQDSPRLPVTQTDCVDEFMDSRLSSSGLLLDELEDLKDDYRMEETCDSQIHQELDQLLRKGLRPLIVEPHQQSDTGCRNSGDRALQPLSRIVPSVFSLGYREAMNTRSHLIPSIAKSLASVLKTTRNSSLQSRINDLQALHNPRTDASHAPGSTDSRAAIQTALWKIAHKQLYDSRASRKLSASDAVTTSADDYRGAEEDILSEAGIDDFHDILNSENHEVCDSDSYVGSNSEYLEFMNEDEMNSILSFDGNYSHHSIDMLGHDDTELDQIREDQAIVDDTQGRTTIPVLNLSEQLSCHFSLSDGEMLASDCFEDEPTSPHLLPYSSSFSGACESSDEDCDLMLCDHNWVL</sequence>
<reference evidence="1" key="1">
    <citation type="submission" date="2021-08" db="EMBL/GenBank/DDBJ databases">
        <title>Global Aspergillus fumigatus from environmental and clinical sources.</title>
        <authorList>
            <person name="Barber A."/>
            <person name="Sae-Ong T."/>
        </authorList>
    </citation>
    <scope>NUCLEOTIDE SEQUENCE</scope>
    <source>
        <strain evidence="1">NRZ-2016-071</strain>
    </source>
</reference>
<name>A0A9P8NHJ4_ASPFM</name>
<dbReference type="Proteomes" id="UP000813423">
    <property type="component" value="Unassembled WGS sequence"/>
</dbReference>
<evidence type="ECO:0000313" key="2">
    <source>
        <dbReference type="Proteomes" id="UP000813423"/>
    </source>
</evidence>
<comment type="caution">
    <text evidence="1">The sequence shown here is derived from an EMBL/GenBank/DDBJ whole genome shotgun (WGS) entry which is preliminary data.</text>
</comment>
<accession>A0A9P8NHJ4</accession>
<protein>
    <submittedName>
        <fullName evidence="1">Uncharacterized protein</fullName>
    </submittedName>
</protein>
<evidence type="ECO:0000313" key="1">
    <source>
        <dbReference type="EMBL" id="KAH1906095.1"/>
    </source>
</evidence>
<proteinExistence type="predicted"/>
<dbReference type="EMBL" id="JAIBSC010000038">
    <property type="protein sequence ID" value="KAH1906095.1"/>
    <property type="molecule type" value="Genomic_DNA"/>
</dbReference>